<feature type="transmembrane region" description="Helical" evidence="1">
    <location>
        <begin position="341"/>
        <end position="357"/>
    </location>
</feature>
<evidence type="ECO:0000256" key="1">
    <source>
        <dbReference type="SAM" id="Phobius"/>
    </source>
</evidence>
<accession>A0A2N7X578</accession>
<feature type="transmembrane region" description="Helical" evidence="1">
    <location>
        <begin position="247"/>
        <end position="266"/>
    </location>
</feature>
<dbReference type="Proteomes" id="UP000235777">
    <property type="component" value="Unassembled WGS sequence"/>
</dbReference>
<proteinExistence type="predicted"/>
<reference evidence="2 3" key="1">
    <citation type="submission" date="2018-01" db="EMBL/GenBank/DDBJ databases">
        <title>Whole genome analyses suggest that Burkholderia sensu lato contains two further novel genera in the rhizoxinica-symbiotica group Mycetohabitans gen. nov., and Trinickia gen. nov.: implications for the evolution of diazotrophy and nodulation in the Burkholderiaceae.</title>
        <authorList>
            <person name="Estrada-de los Santos P."/>
            <person name="Palmer M."/>
            <person name="Chavez-Ramirez B."/>
            <person name="Beukes C."/>
            <person name="Steenkamp E.T."/>
            <person name="Hirsch A.M."/>
            <person name="Manyaka P."/>
            <person name="Maluk M."/>
            <person name="Lafos M."/>
            <person name="Crook M."/>
            <person name="Gross E."/>
            <person name="Simon M.F."/>
            <person name="Bueno dos Reis Junior F."/>
            <person name="Poole P.S."/>
            <person name="Venter S.N."/>
            <person name="James E.K."/>
        </authorList>
    </citation>
    <scope>NUCLEOTIDE SEQUENCE [LARGE SCALE GENOMIC DNA]</scope>
    <source>
        <strain evidence="2 3">JPY 581</strain>
    </source>
</reference>
<evidence type="ECO:0000313" key="2">
    <source>
        <dbReference type="EMBL" id="PMS36916.1"/>
    </source>
</evidence>
<feature type="transmembrane region" description="Helical" evidence="1">
    <location>
        <begin position="278"/>
        <end position="308"/>
    </location>
</feature>
<dbReference type="STRING" id="863227.GCA_000373005_03751"/>
<keyword evidence="1" id="KW-1133">Transmembrane helix</keyword>
<protein>
    <recommendedName>
        <fullName evidence="4">Glycosyltransferase RgtA/B/C/D-like domain-containing protein</fullName>
    </recommendedName>
</protein>
<sequence>MGYPFGSTIYDYPIPDSGSLAALKLFALATGNAGAAFNFYYLIGFPIDAVAAYAIFRCLQISRPLSTAGAFAFAILPFHFLRLYHLFYTWYFPAPCFIWFSLRIFSGELDFFHIGQRVGRTLIAIASLTALTCFGVYYACFGVIAIVTAGAARCLQTRSVRAAWTPIVAAAVVTLGVGLNVAPSIGYRVAAGVNQEAIQRSPAESEIEGLKIVQLLLPRRTHRFEPFAALTSSYSSAFPLVNENSTASLGVLGSAGFLSLLAAFLAPGFSTRRQQQFYALAIITLGLLLFCTIGGFSCLFSLLISPLIRSWNRVSVFIAFTSICAALVLIDSWLRRRRNGVVGAAVISAALVAIAIWDQTVPACDGCNDANSSEFRNDEDFVSKIEELLPPGSGVLSASVSSIPRTGRNRNEALHLWRLHCGAYAAL</sequence>
<evidence type="ECO:0008006" key="4">
    <source>
        <dbReference type="Google" id="ProtNLM"/>
    </source>
</evidence>
<evidence type="ECO:0000313" key="3">
    <source>
        <dbReference type="Proteomes" id="UP000235777"/>
    </source>
</evidence>
<feature type="transmembrane region" description="Helical" evidence="1">
    <location>
        <begin position="314"/>
        <end position="334"/>
    </location>
</feature>
<gene>
    <name evidence="2" type="ORF">C0Z20_09235</name>
</gene>
<feature type="transmembrane region" description="Helical" evidence="1">
    <location>
        <begin position="90"/>
        <end position="109"/>
    </location>
</feature>
<keyword evidence="1" id="KW-0812">Transmembrane</keyword>
<feature type="transmembrane region" description="Helical" evidence="1">
    <location>
        <begin position="163"/>
        <end position="182"/>
    </location>
</feature>
<dbReference type="AlphaFoldDB" id="A0A2N7X578"/>
<feature type="transmembrane region" description="Helical" evidence="1">
    <location>
        <begin position="121"/>
        <end position="151"/>
    </location>
</feature>
<comment type="caution">
    <text evidence="2">The sequence shown here is derived from an EMBL/GenBank/DDBJ whole genome shotgun (WGS) entry which is preliminary data.</text>
</comment>
<keyword evidence="1" id="KW-0472">Membrane</keyword>
<name>A0A2N7X578_9BURK</name>
<keyword evidence="3" id="KW-1185">Reference proteome</keyword>
<feature type="transmembrane region" description="Helical" evidence="1">
    <location>
        <begin position="39"/>
        <end position="56"/>
    </location>
</feature>
<organism evidence="2 3">
    <name type="scientific">Trinickia symbiotica</name>
    <dbReference type="NCBI Taxonomy" id="863227"/>
    <lineage>
        <taxon>Bacteria</taxon>
        <taxon>Pseudomonadati</taxon>
        <taxon>Pseudomonadota</taxon>
        <taxon>Betaproteobacteria</taxon>
        <taxon>Burkholderiales</taxon>
        <taxon>Burkholderiaceae</taxon>
        <taxon>Trinickia</taxon>
    </lineage>
</organism>
<dbReference type="EMBL" id="PNYC01000005">
    <property type="protein sequence ID" value="PMS36916.1"/>
    <property type="molecule type" value="Genomic_DNA"/>
</dbReference>